<organism evidence="2 3">
    <name type="scientific">Mucuna pruriens</name>
    <name type="common">Velvet bean</name>
    <name type="synonym">Dolichos pruriens</name>
    <dbReference type="NCBI Taxonomy" id="157652"/>
    <lineage>
        <taxon>Eukaryota</taxon>
        <taxon>Viridiplantae</taxon>
        <taxon>Streptophyta</taxon>
        <taxon>Embryophyta</taxon>
        <taxon>Tracheophyta</taxon>
        <taxon>Spermatophyta</taxon>
        <taxon>Magnoliopsida</taxon>
        <taxon>eudicotyledons</taxon>
        <taxon>Gunneridae</taxon>
        <taxon>Pentapetalae</taxon>
        <taxon>rosids</taxon>
        <taxon>fabids</taxon>
        <taxon>Fabales</taxon>
        <taxon>Fabaceae</taxon>
        <taxon>Papilionoideae</taxon>
        <taxon>50 kb inversion clade</taxon>
        <taxon>NPAAA clade</taxon>
        <taxon>indigoferoid/millettioid clade</taxon>
        <taxon>Phaseoleae</taxon>
        <taxon>Mucuna</taxon>
    </lineage>
</organism>
<dbReference type="GO" id="GO:0003676">
    <property type="term" value="F:nucleic acid binding"/>
    <property type="evidence" value="ECO:0007669"/>
    <property type="project" value="InterPro"/>
</dbReference>
<evidence type="ECO:0008006" key="4">
    <source>
        <dbReference type="Google" id="ProtNLM"/>
    </source>
</evidence>
<dbReference type="PANTHER" id="PTHR48475:SF2">
    <property type="entry name" value="RIBONUCLEASE H"/>
    <property type="match status" value="1"/>
</dbReference>
<proteinExistence type="predicted"/>
<comment type="caution">
    <text evidence="2">The sequence shown here is derived from an EMBL/GenBank/DDBJ whole genome shotgun (WGS) entry which is preliminary data.</text>
</comment>
<name>A0A371GU83_MUCPR</name>
<dbReference type="InterPro" id="IPR036397">
    <property type="entry name" value="RNaseH_sf"/>
</dbReference>
<reference evidence="2" key="1">
    <citation type="submission" date="2018-05" db="EMBL/GenBank/DDBJ databases">
        <title>Draft genome of Mucuna pruriens seed.</title>
        <authorList>
            <person name="Nnadi N.E."/>
            <person name="Vos R."/>
            <person name="Hasami M.H."/>
            <person name="Devisetty U.K."/>
            <person name="Aguiy J.C."/>
        </authorList>
    </citation>
    <scope>NUCLEOTIDE SEQUENCE [LARGE SCALE GENOMIC DNA]</scope>
    <source>
        <strain evidence="2">JCA_2017</strain>
    </source>
</reference>
<dbReference type="PANTHER" id="PTHR48475">
    <property type="entry name" value="RIBONUCLEASE H"/>
    <property type="match status" value="1"/>
</dbReference>
<evidence type="ECO:0000313" key="2">
    <source>
        <dbReference type="EMBL" id="RDX94110.1"/>
    </source>
</evidence>
<evidence type="ECO:0000256" key="1">
    <source>
        <dbReference type="SAM" id="MobiDB-lite"/>
    </source>
</evidence>
<gene>
    <name evidence="2" type="ORF">CR513_23542</name>
</gene>
<sequence length="84" mass="9215">MDEVSNQMGSGVGIILEGLERVMIEQSLRFEFRASNNQAKYEALLAGVKLAKKLGGGSEWRIPDQESPIDEILGHSTGIGHTFR</sequence>
<accession>A0A371GU83</accession>
<evidence type="ECO:0000313" key="3">
    <source>
        <dbReference type="Proteomes" id="UP000257109"/>
    </source>
</evidence>
<feature type="region of interest" description="Disordered" evidence="1">
    <location>
        <begin position="65"/>
        <end position="84"/>
    </location>
</feature>
<keyword evidence="3" id="KW-1185">Reference proteome</keyword>
<dbReference type="Proteomes" id="UP000257109">
    <property type="component" value="Unassembled WGS sequence"/>
</dbReference>
<protein>
    <recommendedName>
        <fullName evidence="4">RNase H type-1 domain-containing protein</fullName>
    </recommendedName>
</protein>
<feature type="non-terminal residue" evidence="2">
    <location>
        <position position="1"/>
    </location>
</feature>
<dbReference type="EMBL" id="QJKJ01004454">
    <property type="protein sequence ID" value="RDX94110.1"/>
    <property type="molecule type" value="Genomic_DNA"/>
</dbReference>
<dbReference type="AlphaFoldDB" id="A0A371GU83"/>
<dbReference type="Gene3D" id="3.30.420.10">
    <property type="entry name" value="Ribonuclease H-like superfamily/Ribonuclease H"/>
    <property type="match status" value="1"/>
</dbReference>
<dbReference type="OrthoDB" id="1457029at2759"/>